<feature type="transmembrane region" description="Helical" evidence="7">
    <location>
        <begin position="6"/>
        <end position="23"/>
    </location>
</feature>
<sequence>MDWIYIAAVLTTLLGSVPVIIIYKMSSMRLLKGDITAISKDDIPPEQCAVLSQGYEFAKKYGFEFQAYVTRPPVIHGQPWGMYGALYLHRETNTSVLIYVEPMKHPVFEWRMSLVTPCMVDVADENAHALSSVHTPISKGKFHPCYKVTLNGSEFNKTAPPKDYDLHDAVTPFPEEQWEFHKKLLKSEKNENLKSCVNNGDEKKYSSYDDEKNSTYVEKNSIHEADHDNRFYDMKQDEALKAHESVFFQGLVETGILKQSSEGVYHLPAKLCLHIWNRNRVIQGTLLSRKAKEVKPSVQVSDPSESQYVSYQTYKKIQQSNSRTWLSKTIILLVTVLFFSFAFGLSFSWDFLWMLLLVLFIHEGGHLLGMWLFGYKDLKVLFIPFMGALATGRKDKISAWQEALILLFGPAPGYIAAVALLCSGITGFDSWLFDLAILSLTLNLINLLPFIPMDGGRIVNLALFNRLPGFQLILNLVSIAAFISAWLYWNEHVAMVLAAILLISLPNILKERIFLKHLFKHNAHKSGKGVRELIKILNSHKAWNKLIPQKQWQLLDSLSYRVQHANAGFVSSISIFIIWISIIVLPPLFSCLLSFVVMLLIS</sequence>
<dbReference type="STRING" id="1246637.MTBBW1_1280012"/>
<keyword evidence="6" id="KW-0482">Metalloprotease</keyword>
<evidence type="ECO:0000256" key="3">
    <source>
        <dbReference type="ARBA" id="ARBA00022670"/>
    </source>
</evidence>
<organism evidence="8 9">
    <name type="scientific">Desulfamplus magnetovallimortis</name>
    <dbReference type="NCBI Taxonomy" id="1246637"/>
    <lineage>
        <taxon>Bacteria</taxon>
        <taxon>Pseudomonadati</taxon>
        <taxon>Thermodesulfobacteriota</taxon>
        <taxon>Desulfobacteria</taxon>
        <taxon>Desulfobacterales</taxon>
        <taxon>Desulfobacteraceae</taxon>
        <taxon>Desulfamplus</taxon>
    </lineage>
</organism>
<evidence type="ECO:0000256" key="6">
    <source>
        <dbReference type="ARBA" id="ARBA00023049"/>
    </source>
</evidence>
<evidence type="ECO:0000256" key="2">
    <source>
        <dbReference type="ARBA" id="ARBA00007931"/>
    </source>
</evidence>
<dbReference type="PANTHER" id="PTHR39188">
    <property type="entry name" value="MEMBRANE-ASSOCIATED ZINC METALLOPROTEASE M50B"/>
    <property type="match status" value="1"/>
</dbReference>
<dbReference type="EMBL" id="FWEV01000033">
    <property type="protein sequence ID" value="SLM28209.1"/>
    <property type="molecule type" value="Genomic_DNA"/>
</dbReference>
<evidence type="ECO:0008006" key="10">
    <source>
        <dbReference type="Google" id="ProtNLM"/>
    </source>
</evidence>
<keyword evidence="4" id="KW-0378">Hydrolase</keyword>
<protein>
    <recommendedName>
        <fullName evidence="10">Peptidase M50</fullName>
    </recommendedName>
</protein>
<evidence type="ECO:0000256" key="4">
    <source>
        <dbReference type="ARBA" id="ARBA00022801"/>
    </source>
</evidence>
<keyword evidence="3" id="KW-0645">Protease</keyword>
<dbReference type="Proteomes" id="UP000191931">
    <property type="component" value="Unassembled WGS sequence"/>
</dbReference>
<dbReference type="GO" id="GO:0008237">
    <property type="term" value="F:metallopeptidase activity"/>
    <property type="evidence" value="ECO:0007669"/>
    <property type="project" value="UniProtKB-KW"/>
</dbReference>
<comment type="similarity">
    <text evidence="2">Belongs to the peptidase M50B family.</text>
</comment>
<feature type="transmembrane region" description="Helical" evidence="7">
    <location>
        <begin position="576"/>
        <end position="601"/>
    </location>
</feature>
<dbReference type="OrthoDB" id="9765721at2"/>
<keyword evidence="7" id="KW-0472">Membrane</keyword>
<dbReference type="AlphaFoldDB" id="A0A1W1H6X7"/>
<evidence type="ECO:0000313" key="9">
    <source>
        <dbReference type="Proteomes" id="UP000191931"/>
    </source>
</evidence>
<evidence type="ECO:0000256" key="5">
    <source>
        <dbReference type="ARBA" id="ARBA00022833"/>
    </source>
</evidence>
<dbReference type="CDD" id="cd06160">
    <property type="entry name" value="S2P-M50_like_2"/>
    <property type="match status" value="1"/>
</dbReference>
<evidence type="ECO:0000256" key="7">
    <source>
        <dbReference type="SAM" id="Phobius"/>
    </source>
</evidence>
<feature type="transmembrane region" description="Helical" evidence="7">
    <location>
        <begin position="492"/>
        <end position="509"/>
    </location>
</feature>
<accession>A0A1W1H6X7</accession>
<feature type="transmembrane region" description="Helical" evidence="7">
    <location>
        <begin position="463"/>
        <end position="486"/>
    </location>
</feature>
<dbReference type="RefSeq" id="WP_080804554.1">
    <property type="nucleotide sequence ID" value="NZ_LT828547.1"/>
</dbReference>
<comment type="cofactor">
    <cofactor evidence="1">
        <name>Zn(2+)</name>
        <dbReference type="ChEBI" id="CHEBI:29105"/>
    </cofactor>
</comment>
<evidence type="ECO:0000313" key="8">
    <source>
        <dbReference type="EMBL" id="SLM28209.1"/>
    </source>
</evidence>
<keyword evidence="7" id="KW-0812">Transmembrane</keyword>
<keyword evidence="9" id="KW-1185">Reference proteome</keyword>
<keyword evidence="7" id="KW-1133">Transmembrane helix</keyword>
<dbReference type="PANTHER" id="PTHR39188:SF3">
    <property type="entry name" value="STAGE IV SPORULATION PROTEIN FB"/>
    <property type="match status" value="1"/>
</dbReference>
<keyword evidence="5" id="KW-0862">Zinc</keyword>
<evidence type="ECO:0000256" key="1">
    <source>
        <dbReference type="ARBA" id="ARBA00001947"/>
    </source>
</evidence>
<feature type="transmembrane region" description="Helical" evidence="7">
    <location>
        <begin position="432"/>
        <end position="451"/>
    </location>
</feature>
<reference evidence="8 9" key="1">
    <citation type="submission" date="2017-03" db="EMBL/GenBank/DDBJ databases">
        <authorList>
            <person name="Afonso C.L."/>
            <person name="Miller P.J."/>
            <person name="Scott M.A."/>
            <person name="Spackman E."/>
            <person name="Goraichik I."/>
            <person name="Dimitrov K.M."/>
            <person name="Suarez D.L."/>
            <person name="Swayne D.E."/>
        </authorList>
    </citation>
    <scope>NUCLEOTIDE SEQUENCE [LARGE SCALE GENOMIC DNA]</scope>
    <source>
        <strain evidence="8">PRJEB14757</strain>
    </source>
</reference>
<feature type="transmembrane region" description="Helical" evidence="7">
    <location>
        <begin position="403"/>
        <end position="426"/>
    </location>
</feature>
<feature type="transmembrane region" description="Helical" evidence="7">
    <location>
        <begin position="351"/>
        <end position="373"/>
    </location>
</feature>
<gene>
    <name evidence="8" type="ORF">MTBBW1_1280012</name>
</gene>
<feature type="transmembrane region" description="Helical" evidence="7">
    <location>
        <begin position="325"/>
        <end position="345"/>
    </location>
</feature>
<name>A0A1W1H6X7_9BACT</name>
<proteinExistence type="inferred from homology"/>
<dbReference type="GO" id="GO:0006508">
    <property type="term" value="P:proteolysis"/>
    <property type="evidence" value="ECO:0007669"/>
    <property type="project" value="UniProtKB-KW"/>
</dbReference>